<dbReference type="CDD" id="cd07505">
    <property type="entry name" value="HAD_BPGM-like"/>
    <property type="match status" value="1"/>
</dbReference>
<sequence length="222" mass="24005">MTSLPSPTAALLFDLDGTLINSDTLHFKVFRDLFAEHGHTIDEAFYFREIHGHHNGDIFEKHFPKQNAQAMSDDKEARFRDLLGAHAPPMPGVVELLDFARRQGWGLAVVTNAPRLNALTMLSAIGLETTFETVVIGEECARAKPYPDPYLAAMDSLGVAPTRCIAFEDSPSGLRAARASGAFTVGVRSSLNDAALRASGAQATVNDFSDPELPALLARLKG</sequence>
<dbReference type="SFLD" id="SFLDG01135">
    <property type="entry name" value="C1.5.6:_HAD__Beta-PGM__Phospha"/>
    <property type="match status" value="1"/>
</dbReference>
<evidence type="ECO:0000256" key="3">
    <source>
        <dbReference type="ARBA" id="ARBA00022723"/>
    </source>
</evidence>
<name>A0A4R6AUE1_9RHOB</name>
<organism evidence="6 7">
    <name type="scientific">Meridianimarinicoccus aquatilis</name>
    <dbReference type="NCBI Taxonomy" id="2552766"/>
    <lineage>
        <taxon>Bacteria</taxon>
        <taxon>Pseudomonadati</taxon>
        <taxon>Pseudomonadota</taxon>
        <taxon>Alphaproteobacteria</taxon>
        <taxon>Rhodobacterales</taxon>
        <taxon>Paracoccaceae</taxon>
        <taxon>Meridianimarinicoccus</taxon>
    </lineage>
</organism>
<dbReference type="PANTHER" id="PTHR46193:SF18">
    <property type="entry name" value="HEXITOL PHOSPHATASE B"/>
    <property type="match status" value="1"/>
</dbReference>
<dbReference type="Gene3D" id="1.10.150.240">
    <property type="entry name" value="Putative phosphatase, domain 2"/>
    <property type="match status" value="1"/>
</dbReference>
<dbReference type="InterPro" id="IPR036412">
    <property type="entry name" value="HAD-like_sf"/>
</dbReference>
<evidence type="ECO:0000256" key="1">
    <source>
        <dbReference type="ARBA" id="ARBA00001946"/>
    </source>
</evidence>
<proteinExistence type="inferred from homology"/>
<dbReference type="RefSeq" id="WP_133342914.1">
    <property type="nucleotide sequence ID" value="NZ_SMZO01000021.1"/>
</dbReference>
<keyword evidence="4" id="KW-0460">Magnesium</keyword>
<dbReference type="GO" id="GO:0003824">
    <property type="term" value="F:catalytic activity"/>
    <property type="evidence" value="ECO:0007669"/>
    <property type="project" value="UniProtKB-ARBA"/>
</dbReference>
<comment type="cofactor">
    <cofactor evidence="1">
        <name>Mg(2+)</name>
        <dbReference type="ChEBI" id="CHEBI:18420"/>
    </cofactor>
</comment>
<reference evidence="6 7" key="1">
    <citation type="submission" date="2019-03" db="EMBL/GenBank/DDBJ databases">
        <title>Rhodobacteraceae bacterium SM1902, a new member of the family Rhodobacteraceae isolated from Yantai.</title>
        <authorList>
            <person name="Sun Y."/>
        </authorList>
    </citation>
    <scope>NUCLEOTIDE SEQUENCE [LARGE SCALE GENOMIC DNA]</scope>
    <source>
        <strain evidence="6 7">SM1902</strain>
    </source>
</reference>
<dbReference type="AlphaFoldDB" id="A0A4R6AUE1"/>
<evidence type="ECO:0000256" key="5">
    <source>
        <dbReference type="ARBA" id="ARBA00023277"/>
    </source>
</evidence>
<evidence type="ECO:0000313" key="7">
    <source>
        <dbReference type="Proteomes" id="UP000294562"/>
    </source>
</evidence>
<dbReference type="PRINTS" id="PR00413">
    <property type="entry name" value="HADHALOGNASE"/>
</dbReference>
<dbReference type="InterPro" id="IPR023198">
    <property type="entry name" value="PGP-like_dom2"/>
</dbReference>
<keyword evidence="3" id="KW-0479">Metal-binding</keyword>
<evidence type="ECO:0000256" key="4">
    <source>
        <dbReference type="ARBA" id="ARBA00022842"/>
    </source>
</evidence>
<gene>
    <name evidence="6" type="ORF">E2L05_10750</name>
</gene>
<dbReference type="SFLD" id="SFLDG01129">
    <property type="entry name" value="C1.5:_HAD__Beta-PGM__Phosphata"/>
    <property type="match status" value="1"/>
</dbReference>
<dbReference type="Gene3D" id="3.40.50.1000">
    <property type="entry name" value="HAD superfamily/HAD-like"/>
    <property type="match status" value="1"/>
</dbReference>
<evidence type="ECO:0000313" key="6">
    <source>
        <dbReference type="EMBL" id="TDL87810.1"/>
    </source>
</evidence>
<dbReference type="Proteomes" id="UP000294562">
    <property type="component" value="Unassembled WGS sequence"/>
</dbReference>
<dbReference type="PANTHER" id="PTHR46193">
    <property type="entry name" value="6-PHOSPHOGLUCONATE PHOSPHATASE"/>
    <property type="match status" value="1"/>
</dbReference>
<dbReference type="GO" id="GO:0046872">
    <property type="term" value="F:metal ion binding"/>
    <property type="evidence" value="ECO:0007669"/>
    <property type="project" value="UniProtKB-KW"/>
</dbReference>
<dbReference type="SUPFAM" id="SSF56784">
    <property type="entry name" value="HAD-like"/>
    <property type="match status" value="1"/>
</dbReference>
<evidence type="ECO:0000256" key="2">
    <source>
        <dbReference type="ARBA" id="ARBA00006171"/>
    </source>
</evidence>
<comment type="similarity">
    <text evidence="2">Belongs to the HAD-like hydrolase superfamily. CbbY/CbbZ/Gph/YieH family.</text>
</comment>
<dbReference type="InterPro" id="IPR006439">
    <property type="entry name" value="HAD-SF_hydro_IA"/>
</dbReference>
<dbReference type="SFLD" id="SFLDS00003">
    <property type="entry name" value="Haloacid_Dehalogenase"/>
    <property type="match status" value="1"/>
</dbReference>
<accession>A0A4R6AUE1</accession>
<dbReference type="InterPro" id="IPR051600">
    <property type="entry name" value="Beta-PGM-like"/>
</dbReference>
<dbReference type="Pfam" id="PF13419">
    <property type="entry name" value="HAD_2"/>
    <property type="match status" value="1"/>
</dbReference>
<keyword evidence="7" id="KW-1185">Reference proteome</keyword>
<protein>
    <submittedName>
        <fullName evidence="6">HAD family phosphatase</fullName>
    </submittedName>
</protein>
<dbReference type="OrthoDB" id="9782449at2"/>
<dbReference type="EMBL" id="SMZO01000021">
    <property type="protein sequence ID" value="TDL87810.1"/>
    <property type="molecule type" value="Genomic_DNA"/>
</dbReference>
<comment type="caution">
    <text evidence="6">The sequence shown here is derived from an EMBL/GenBank/DDBJ whole genome shotgun (WGS) entry which is preliminary data.</text>
</comment>
<keyword evidence="5" id="KW-0119">Carbohydrate metabolism</keyword>
<dbReference type="InterPro" id="IPR041492">
    <property type="entry name" value="HAD_2"/>
</dbReference>
<dbReference type="NCBIfam" id="TIGR01509">
    <property type="entry name" value="HAD-SF-IA-v3"/>
    <property type="match status" value="1"/>
</dbReference>
<dbReference type="InterPro" id="IPR023214">
    <property type="entry name" value="HAD_sf"/>
</dbReference>